<evidence type="ECO:0000256" key="4">
    <source>
        <dbReference type="ARBA" id="ARBA00022989"/>
    </source>
</evidence>
<dbReference type="PANTHER" id="PTHR30509">
    <property type="entry name" value="P-HYDROXYBENZOIC ACID EFFLUX PUMP SUBUNIT-RELATED"/>
    <property type="match status" value="1"/>
</dbReference>
<keyword evidence="2" id="KW-1003">Cell membrane</keyword>
<proteinExistence type="predicted"/>
<protein>
    <recommendedName>
        <fullName evidence="8">Integral membrane bound transporter domain-containing protein</fullName>
    </recommendedName>
</protein>
<name>A0A368S2L4_SETIT</name>
<feature type="region of interest" description="Disordered" evidence="6">
    <location>
        <begin position="418"/>
        <end position="448"/>
    </location>
</feature>
<reference evidence="9" key="1">
    <citation type="journal article" date="2012" name="Nat. Biotechnol.">
        <title>Reference genome sequence of the model plant Setaria.</title>
        <authorList>
            <person name="Bennetzen J.L."/>
            <person name="Schmutz J."/>
            <person name="Wang H."/>
            <person name="Percifield R."/>
            <person name="Hawkins J."/>
            <person name="Pontaroli A.C."/>
            <person name="Estep M."/>
            <person name="Feng L."/>
            <person name="Vaughn J.N."/>
            <person name="Grimwood J."/>
            <person name="Jenkins J."/>
            <person name="Barry K."/>
            <person name="Lindquist E."/>
            <person name="Hellsten U."/>
            <person name="Deshpande S."/>
            <person name="Wang X."/>
            <person name="Wu X."/>
            <person name="Mitros T."/>
            <person name="Triplett J."/>
            <person name="Yang X."/>
            <person name="Ye C.Y."/>
            <person name="Mauro-Herrera M."/>
            <person name="Wang L."/>
            <person name="Li P."/>
            <person name="Sharma M."/>
            <person name="Sharma R."/>
            <person name="Ronald P.C."/>
            <person name="Panaud O."/>
            <person name="Kellogg E.A."/>
            <person name="Brutnell T.P."/>
            <person name="Doust A.N."/>
            <person name="Tuskan G.A."/>
            <person name="Rokhsar D."/>
            <person name="Devos K.M."/>
        </authorList>
    </citation>
    <scope>NUCLEOTIDE SEQUENCE [LARGE SCALE GENOMIC DNA]</scope>
    <source>
        <strain evidence="9">Yugu1</strain>
    </source>
</reference>
<evidence type="ECO:0000259" key="8">
    <source>
        <dbReference type="Pfam" id="PF13515"/>
    </source>
</evidence>
<keyword evidence="3 7" id="KW-0812">Transmembrane</keyword>
<dbReference type="STRING" id="4555.A0A368S2L4"/>
<evidence type="ECO:0000256" key="7">
    <source>
        <dbReference type="SAM" id="Phobius"/>
    </source>
</evidence>
<dbReference type="Pfam" id="PF13515">
    <property type="entry name" value="FUSC_2"/>
    <property type="match status" value="1"/>
</dbReference>
<gene>
    <name evidence="9" type="ORF">SETIT_8G000700v2</name>
</gene>
<evidence type="ECO:0000313" key="9">
    <source>
        <dbReference type="EMBL" id="RCV36666.1"/>
    </source>
</evidence>
<accession>A0A368S2L4</accession>
<feature type="compositionally biased region" description="Basic and acidic residues" evidence="6">
    <location>
        <begin position="429"/>
        <end position="447"/>
    </location>
</feature>
<keyword evidence="5 7" id="KW-0472">Membrane</keyword>
<evidence type="ECO:0000256" key="5">
    <source>
        <dbReference type="ARBA" id="ARBA00023136"/>
    </source>
</evidence>
<evidence type="ECO:0000256" key="1">
    <source>
        <dbReference type="ARBA" id="ARBA00004651"/>
    </source>
</evidence>
<comment type="subcellular location">
    <subcellularLocation>
        <location evidence="1">Cell membrane</location>
        <topology evidence="1">Multi-pass membrane protein</topology>
    </subcellularLocation>
</comment>
<organism evidence="9">
    <name type="scientific">Setaria italica</name>
    <name type="common">Foxtail millet</name>
    <name type="synonym">Panicum italicum</name>
    <dbReference type="NCBI Taxonomy" id="4555"/>
    <lineage>
        <taxon>Eukaryota</taxon>
        <taxon>Viridiplantae</taxon>
        <taxon>Streptophyta</taxon>
        <taxon>Embryophyta</taxon>
        <taxon>Tracheophyta</taxon>
        <taxon>Spermatophyta</taxon>
        <taxon>Magnoliopsida</taxon>
        <taxon>Liliopsida</taxon>
        <taxon>Poales</taxon>
        <taxon>Poaceae</taxon>
        <taxon>PACMAD clade</taxon>
        <taxon>Panicoideae</taxon>
        <taxon>Panicodae</taxon>
        <taxon>Paniceae</taxon>
        <taxon>Cenchrinae</taxon>
        <taxon>Setaria</taxon>
    </lineage>
</organism>
<feature type="transmembrane region" description="Helical" evidence="7">
    <location>
        <begin position="50"/>
        <end position="70"/>
    </location>
</feature>
<reference evidence="9" key="2">
    <citation type="submission" date="2015-07" db="EMBL/GenBank/DDBJ databases">
        <authorList>
            <person name="Noorani M."/>
        </authorList>
    </citation>
    <scope>NUCLEOTIDE SEQUENCE</scope>
    <source>
        <strain evidence="9">Yugu1</strain>
    </source>
</reference>
<evidence type="ECO:0000256" key="6">
    <source>
        <dbReference type="SAM" id="MobiDB-lite"/>
    </source>
</evidence>
<dbReference type="InterPro" id="IPR049453">
    <property type="entry name" value="Memb_transporter_dom"/>
</dbReference>
<dbReference type="EMBL" id="CM003535">
    <property type="protein sequence ID" value="RCV36666.1"/>
    <property type="molecule type" value="Genomic_DNA"/>
</dbReference>
<dbReference type="GO" id="GO:0005886">
    <property type="term" value="C:plasma membrane"/>
    <property type="evidence" value="ECO:0007669"/>
    <property type="project" value="UniProtKB-SubCell"/>
</dbReference>
<evidence type="ECO:0000256" key="3">
    <source>
        <dbReference type="ARBA" id="ARBA00022692"/>
    </source>
</evidence>
<evidence type="ECO:0000256" key="2">
    <source>
        <dbReference type="ARBA" id="ARBA00022475"/>
    </source>
</evidence>
<dbReference type="PANTHER" id="PTHR30509:SF9">
    <property type="entry name" value="MULTIDRUG RESISTANCE PROTEIN MDTO"/>
    <property type="match status" value="1"/>
</dbReference>
<dbReference type="OrthoDB" id="68611at2759"/>
<dbReference type="AlphaFoldDB" id="A0A368S2L4"/>
<feature type="transmembrane region" description="Helical" evidence="7">
    <location>
        <begin position="82"/>
        <end position="101"/>
    </location>
</feature>
<sequence>MAPEARTQQLQLAAAPPPMEKKTCPVAVHLPRAPDDSARQLVVGRWRSSLASGLRAALACIIVGLVSLYAPPAVRRHITFPAFSYVVTVIIVTDATLGTALRGAVSALQATLMGAAPSVLALWLAHRTGAAESVLATSAVVALTTFAVALPESVDPVAKRIALGQIIIIYVARFHKGDHPTRAFAVLHPANVVACTALGVAAALLAVLLPWPRLATREATDKARAYRALAAERVRVMVDAAIIFIGGGEAAAACTRQRRWQMAACVSEANRLASASAALLRRMNAIKEDVQWERRAIAVDYDGVETPLTGMQMALSMMVIDVTTEDSKCNNLLQLQEHHADVMAMRDHIRLALLTTPANKQTASFASKPPYLPLQTQQQQQDPCWLFLFSLYQLRGAAGGLLLASDNADANANKKIAPAAEQSSLDEQPADHGHQHKSRADEQEKTATKGNKKLVAAAKCGFSLGLAVLLGLLFNNDHGFWSGLIVATTISTSRDSTWAVAAARAHGTALGSVYGAVGCLLISQQQLSGMMDLRLLALVPWMVVATFLKRSSAYGPAGGVSAALSVVIIMGRRYDESPMAFTVARLVETFIGISCAVMADILFQPGARPSVKAREHLTRCIATTLAASSADGPSQSQVISKSLALLRRHAAEASGEPSYLWLPPFPTACYERIQGSLGRMARLLHLYHQARVVAGVEADEDMKRIHRRFSSIVSTSLRHCLRMLSSSPPPADPPPPPHQEVIIKDNDLEAGNDSSSSCCCNKEEDDQQEATAPGEVVGAFLAHAAEAAAALLDLDDDAAGEAQAEGDDRGLLVCCLGSMGLCMGEIIREAQLLEAHIIDLNNLQPH</sequence>
<feature type="domain" description="Integral membrane bound transporter" evidence="8">
    <location>
        <begin position="466"/>
        <end position="598"/>
    </location>
</feature>
<feature type="transmembrane region" description="Helical" evidence="7">
    <location>
        <begin position="186"/>
        <end position="209"/>
    </location>
</feature>
<keyword evidence="4 7" id="KW-1133">Transmembrane helix</keyword>